<dbReference type="AlphaFoldDB" id="A0A497ZLV5"/>
<name>A0A497ZLV5_9RHOB</name>
<sequence>MDRKDLKPTILNGERDTLATGLSRRSFFMAAGAAGVGAGASFLGSKPAEAQSQAWLQPGNNNHVIDLQGSTGQASTGTVGIDYYGHCAIKITSPNGATVLFDPWRDDPSGAWGLWFRNEFPQIPVDITMSTHAHFDHDAIERPSSTMVLDRMAGNFEFADLKITGFADKHACVAPGWYEWTNALAEFGAEACPPNNVGHMDMVVYLVETGGIRILIWGDNRHNPPQEFWDAIGQVDVLTLPVDGSEHILSFDQGNDIVAKLKPKIIIPTHYLNEVTSYTLTTLQAADDWVKSQQSYKMLDSASLKLEAGDVAGMNQEFMHFGNNVMTG</sequence>
<dbReference type="Gene3D" id="3.60.15.10">
    <property type="entry name" value="Ribonuclease Z/Hydroxyacylglutathione hydrolase-like"/>
    <property type="match status" value="1"/>
</dbReference>
<dbReference type="Pfam" id="PF13483">
    <property type="entry name" value="Lactamase_B_3"/>
    <property type="match status" value="1"/>
</dbReference>
<dbReference type="InterPro" id="IPR036866">
    <property type="entry name" value="RibonucZ/Hydroxyglut_hydro"/>
</dbReference>
<keyword evidence="2" id="KW-1185">Reference proteome</keyword>
<dbReference type="InterPro" id="IPR006311">
    <property type="entry name" value="TAT_signal"/>
</dbReference>
<accession>A0A497ZLV5</accession>
<dbReference type="Proteomes" id="UP000271700">
    <property type="component" value="Unassembled WGS sequence"/>
</dbReference>
<reference evidence="1 2" key="1">
    <citation type="submission" date="2018-10" db="EMBL/GenBank/DDBJ databases">
        <title>Genomic Encyclopedia of Archaeal and Bacterial Type Strains, Phase II (KMG-II): from individual species to whole genera.</title>
        <authorList>
            <person name="Goeker M."/>
        </authorList>
    </citation>
    <scope>NUCLEOTIDE SEQUENCE [LARGE SCALE GENOMIC DNA]</scope>
    <source>
        <strain evidence="1 2">DSM 29317</strain>
    </source>
</reference>
<dbReference type="RefSeq" id="WP_010439614.1">
    <property type="nucleotide sequence ID" value="NZ_AEYW01000006.1"/>
</dbReference>
<proteinExistence type="predicted"/>
<protein>
    <submittedName>
        <fullName evidence="1">L-ascorbate metabolism protein UlaG (Beta-lactamase superfamily)</fullName>
    </submittedName>
</protein>
<dbReference type="PANTHER" id="PTHR39189:SF1">
    <property type="entry name" value="UPF0173 METAL-DEPENDENT HYDROLASE YTKL"/>
    <property type="match status" value="1"/>
</dbReference>
<evidence type="ECO:0000313" key="1">
    <source>
        <dbReference type="EMBL" id="RLK10379.1"/>
    </source>
</evidence>
<dbReference type="PROSITE" id="PS51318">
    <property type="entry name" value="TAT"/>
    <property type="match status" value="1"/>
</dbReference>
<comment type="caution">
    <text evidence="1">The sequence shown here is derived from an EMBL/GenBank/DDBJ whole genome shotgun (WGS) entry which is preliminary data.</text>
</comment>
<dbReference type="OrthoDB" id="9789133at2"/>
<organism evidence="1 2">
    <name type="scientific">Ruegeria conchae</name>
    <dbReference type="NCBI Taxonomy" id="981384"/>
    <lineage>
        <taxon>Bacteria</taxon>
        <taxon>Pseudomonadati</taxon>
        <taxon>Pseudomonadota</taxon>
        <taxon>Alphaproteobacteria</taxon>
        <taxon>Rhodobacterales</taxon>
        <taxon>Roseobacteraceae</taxon>
        <taxon>Ruegeria</taxon>
    </lineage>
</organism>
<gene>
    <name evidence="1" type="ORF">CLV75_0348</name>
</gene>
<dbReference type="STRING" id="981384.GCA_000192475_03019"/>
<dbReference type="PANTHER" id="PTHR39189">
    <property type="entry name" value="UPF0173 METAL-DEPENDENT HYDROLASE YTKL"/>
    <property type="match status" value="1"/>
</dbReference>
<dbReference type="SUPFAM" id="SSF56281">
    <property type="entry name" value="Metallo-hydrolase/oxidoreductase"/>
    <property type="match status" value="1"/>
</dbReference>
<evidence type="ECO:0000313" key="2">
    <source>
        <dbReference type="Proteomes" id="UP000271700"/>
    </source>
</evidence>
<dbReference type="EMBL" id="RCCT01000001">
    <property type="protein sequence ID" value="RLK10379.1"/>
    <property type="molecule type" value="Genomic_DNA"/>
</dbReference>